<dbReference type="Gene3D" id="3.40.50.300">
    <property type="entry name" value="P-loop containing nucleotide triphosphate hydrolases"/>
    <property type="match status" value="1"/>
</dbReference>
<comment type="caution">
    <text evidence="2">The sequence shown here is derived from an EMBL/GenBank/DDBJ whole genome shotgun (WGS) entry which is preliminary data.</text>
</comment>
<proteinExistence type="predicted"/>
<dbReference type="GO" id="GO:0005524">
    <property type="term" value="F:ATP binding"/>
    <property type="evidence" value="ECO:0007669"/>
    <property type="project" value="TreeGrafter"/>
</dbReference>
<dbReference type="InterPro" id="IPR050625">
    <property type="entry name" value="ParA/MinD_ATPase"/>
</dbReference>
<evidence type="ECO:0000313" key="3">
    <source>
        <dbReference type="Proteomes" id="UP000471120"/>
    </source>
</evidence>
<accession>A0A6P2CBP2</accession>
<feature type="domain" description="Rv3660c-like CheY-like N-terminal" evidence="1">
    <location>
        <begin position="35"/>
        <end position="135"/>
    </location>
</feature>
<dbReference type="PANTHER" id="PTHR43384:SF11">
    <property type="entry name" value="SEPTUM SITE DETERMINING PROTEIN"/>
    <property type="match status" value="1"/>
</dbReference>
<dbReference type="GO" id="GO:0051782">
    <property type="term" value="P:negative regulation of cell division"/>
    <property type="evidence" value="ECO:0007669"/>
    <property type="project" value="TreeGrafter"/>
</dbReference>
<gene>
    <name evidence="2" type="ORF">DW322_02465</name>
</gene>
<dbReference type="PANTHER" id="PTHR43384">
    <property type="entry name" value="SEPTUM SITE-DETERMINING PROTEIN MIND HOMOLOG, CHLOROPLASTIC-RELATED"/>
    <property type="match status" value="1"/>
</dbReference>
<dbReference type="SUPFAM" id="SSF52540">
    <property type="entry name" value="P-loop containing nucleoside triphosphate hydrolases"/>
    <property type="match status" value="1"/>
</dbReference>
<protein>
    <recommendedName>
        <fullName evidence="1">Rv3660c-like CheY-like N-terminal domain-containing protein</fullName>
    </recommendedName>
</protein>
<evidence type="ECO:0000313" key="2">
    <source>
        <dbReference type="EMBL" id="TXG89310.1"/>
    </source>
</evidence>
<dbReference type="AlphaFoldDB" id="A0A6P2CBP2"/>
<dbReference type="InterPro" id="IPR059050">
    <property type="entry name" value="Rv3660c_N"/>
</dbReference>
<reference evidence="2 3" key="1">
    <citation type="submission" date="2018-07" db="EMBL/GenBank/DDBJ databases">
        <title>Genome sequence of Rhodococcus rhodnii ATCC 35071 from Rhodnius prolixus.</title>
        <authorList>
            <person name="Patel V."/>
            <person name="Vogel K.J."/>
        </authorList>
    </citation>
    <scope>NUCLEOTIDE SEQUENCE [LARGE SCALE GENOMIC DNA]</scope>
    <source>
        <strain evidence="2 3">ATCC 35071</strain>
    </source>
</reference>
<dbReference type="Pfam" id="PF26563">
    <property type="entry name" value="Rv3660c_N"/>
    <property type="match status" value="1"/>
</dbReference>
<name>A0A6P2CBP2_9NOCA</name>
<dbReference type="Proteomes" id="UP000471120">
    <property type="component" value="Unassembled WGS sequence"/>
</dbReference>
<sequence length="372" mass="37332">MLRCMTVPYDLDRSDPASLTAPQVAAPHRLVLVAARGDVLDAVRRVLAAADLGCVEADDRLVLARWTDAHAVILGSDRAAALASRVPRRAAAFVVADGEPDVHAWKAAAVLGAAGVFALPAEDAALVAALSAISTAAAADDADVVTVLGGCGGAGASVFAATLALAGANERRVLLADADDGGCGLDTLLGIEDAPGLRWPGLRLETGRVAPDSLRAAVPSAGAVAVLACADGRGPSPAALRAVVEASCDAGDLVVIDAPRGVGDLQDTALDLADLVVIVVPATVRSVIAARPVISRVRARTSHVGAVVRGPSPGGLAAADVERSIGVPLLATMRAERGLDAVLERQGLRLGRRSALGAAADDVLDVLGAGVR</sequence>
<dbReference type="EMBL" id="QRCM01000001">
    <property type="protein sequence ID" value="TXG89310.1"/>
    <property type="molecule type" value="Genomic_DNA"/>
</dbReference>
<dbReference type="GO" id="GO:0016887">
    <property type="term" value="F:ATP hydrolysis activity"/>
    <property type="evidence" value="ECO:0007669"/>
    <property type="project" value="TreeGrafter"/>
</dbReference>
<dbReference type="GO" id="GO:0009898">
    <property type="term" value="C:cytoplasmic side of plasma membrane"/>
    <property type="evidence" value="ECO:0007669"/>
    <property type="project" value="TreeGrafter"/>
</dbReference>
<dbReference type="GO" id="GO:0005829">
    <property type="term" value="C:cytosol"/>
    <property type="evidence" value="ECO:0007669"/>
    <property type="project" value="TreeGrafter"/>
</dbReference>
<dbReference type="InterPro" id="IPR022521">
    <property type="entry name" value="Rv3660c"/>
</dbReference>
<evidence type="ECO:0000259" key="1">
    <source>
        <dbReference type="Pfam" id="PF26563"/>
    </source>
</evidence>
<dbReference type="InterPro" id="IPR027417">
    <property type="entry name" value="P-loop_NTPase"/>
</dbReference>
<organism evidence="2 3">
    <name type="scientific">Rhodococcus rhodnii</name>
    <dbReference type="NCBI Taxonomy" id="38312"/>
    <lineage>
        <taxon>Bacteria</taxon>
        <taxon>Bacillati</taxon>
        <taxon>Actinomycetota</taxon>
        <taxon>Actinomycetes</taxon>
        <taxon>Mycobacteriales</taxon>
        <taxon>Nocardiaceae</taxon>
        <taxon>Rhodococcus</taxon>
    </lineage>
</organism>
<dbReference type="NCBIfam" id="TIGR03815">
    <property type="entry name" value="CpaE_hom_Actino"/>
    <property type="match status" value="1"/>
</dbReference>